<dbReference type="SUPFAM" id="SSF53756">
    <property type="entry name" value="UDP-Glycosyltransferase/glycogen phosphorylase"/>
    <property type="match status" value="1"/>
</dbReference>
<evidence type="ECO:0000256" key="1">
    <source>
        <dbReference type="ARBA" id="ARBA00022676"/>
    </source>
</evidence>
<keyword evidence="2" id="KW-0808">Transferase</keyword>
<dbReference type="PANTHER" id="PTHR12526:SF629">
    <property type="entry name" value="TEICHURONIC ACID BIOSYNTHESIS GLYCOSYLTRANSFERASE TUAH-RELATED"/>
    <property type="match status" value="1"/>
</dbReference>
<proteinExistence type="predicted"/>
<gene>
    <name evidence="4" type="ORF">FB473_002495</name>
</gene>
<keyword evidence="5" id="KW-1185">Reference proteome</keyword>
<evidence type="ECO:0000313" key="5">
    <source>
        <dbReference type="Proteomes" id="UP000749311"/>
    </source>
</evidence>
<evidence type="ECO:0000313" key="4">
    <source>
        <dbReference type="EMBL" id="NIH57850.1"/>
    </source>
</evidence>
<keyword evidence="1" id="KW-0328">Glycosyltransferase</keyword>
<accession>A0ABX0SIP6</accession>
<dbReference type="Proteomes" id="UP000749311">
    <property type="component" value="Unassembled WGS sequence"/>
</dbReference>
<reference evidence="4 5" key="1">
    <citation type="submission" date="2020-02" db="EMBL/GenBank/DDBJ databases">
        <title>Sequencing the genomes of 1000 actinobacteria strains.</title>
        <authorList>
            <person name="Klenk H.-P."/>
        </authorList>
    </citation>
    <scope>NUCLEOTIDE SEQUENCE [LARGE SCALE GENOMIC DNA]</scope>
    <source>
        <strain evidence="4 5">DSM 19609</strain>
    </source>
</reference>
<dbReference type="PANTHER" id="PTHR12526">
    <property type="entry name" value="GLYCOSYLTRANSFERASE"/>
    <property type="match status" value="1"/>
</dbReference>
<feature type="region of interest" description="Disordered" evidence="3">
    <location>
        <begin position="1"/>
        <end position="34"/>
    </location>
</feature>
<dbReference type="EMBL" id="JAAMOZ010000001">
    <property type="protein sequence ID" value="NIH57850.1"/>
    <property type="molecule type" value="Genomic_DNA"/>
</dbReference>
<sequence length="371" mass="41773">MTGSEHPDSTPEQRDAERDRPQPEEHRDHRDREITRTLITPASPLYDRAVRQGRRRSSSFRGDVVLDGRSQFFRFVFEHLLSRPDDVVIVDRALDVIDGIYPVIGNRRIYSIVHAEHFDLKQIEDSVLLWNNHYENVFTRPDMVDGFVVSTHRQREVLEGQLASRFPVGDFTVECIPVGFVTEPAAHEQYDPLAVVTASRLADEKHIDILIRAISAARKALPGLRLDIYGEGARDRLLAVIRETQAQDYVRLMGHQKLNGVLGSYGLYVSASTSEGFGLSLLEAMAEGLPIVGFDVDYGNREMVESGVNGRLVPWTSSDRDVVRMADAVVEVLTSESLDDMRNQSLRKAGAYTAANVGKLWERLLREGETC</sequence>
<protein>
    <submittedName>
        <fullName evidence="4">Accessory Sec system glycosylation protein GtfA</fullName>
    </submittedName>
</protein>
<organism evidence="4 5">
    <name type="scientific">Brooklawnia cerclae</name>
    <dbReference type="NCBI Taxonomy" id="349934"/>
    <lineage>
        <taxon>Bacteria</taxon>
        <taxon>Bacillati</taxon>
        <taxon>Actinomycetota</taxon>
        <taxon>Actinomycetes</taxon>
        <taxon>Propionibacteriales</taxon>
        <taxon>Propionibacteriaceae</taxon>
        <taxon>Brooklawnia</taxon>
    </lineage>
</organism>
<dbReference type="Gene3D" id="3.40.50.2000">
    <property type="entry name" value="Glycogen Phosphorylase B"/>
    <property type="match status" value="2"/>
</dbReference>
<name>A0ABX0SIP6_9ACTN</name>
<dbReference type="Pfam" id="PF13692">
    <property type="entry name" value="Glyco_trans_1_4"/>
    <property type="match status" value="1"/>
</dbReference>
<evidence type="ECO:0000256" key="3">
    <source>
        <dbReference type="SAM" id="MobiDB-lite"/>
    </source>
</evidence>
<dbReference type="RefSeq" id="WP_167168245.1">
    <property type="nucleotide sequence ID" value="NZ_BAAAOO010000007.1"/>
</dbReference>
<evidence type="ECO:0000256" key="2">
    <source>
        <dbReference type="ARBA" id="ARBA00022679"/>
    </source>
</evidence>
<comment type="caution">
    <text evidence="4">The sequence shown here is derived from an EMBL/GenBank/DDBJ whole genome shotgun (WGS) entry which is preliminary data.</text>
</comment>